<evidence type="ECO:0000256" key="1">
    <source>
        <dbReference type="SAM" id="MobiDB-lite"/>
    </source>
</evidence>
<organism evidence="2 3">
    <name type="scientific">Ficus carica</name>
    <name type="common">Common fig</name>
    <dbReference type="NCBI Taxonomy" id="3494"/>
    <lineage>
        <taxon>Eukaryota</taxon>
        <taxon>Viridiplantae</taxon>
        <taxon>Streptophyta</taxon>
        <taxon>Embryophyta</taxon>
        <taxon>Tracheophyta</taxon>
        <taxon>Spermatophyta</taxon>
        <taxon>Magnoliopsida</taxon>
        <taxon>eudicotyledons</taxon>
        <taxon>Gunneridae</taxon>
        <taxon>Pentapetalae</taxon>
        <taxon>rosids</taxon>
        <taxon>fabids</taxon>
        <taxon>Rosales</taxon>
        <taxon>Moraceae</taxon>
        <taxon>Ficeae</taxon>
        <taxon>Ficus</taxon>
    </lineage>
</organism>
<evidence type="ECO:0000313" key="3">
    <source>
        <dbReference type="Proteomes" id="UP001187192"/>
    </source>
</evidence>
<gene>
    <name evidence="2" type="ORF">TIFTF001_007162</name>
</gene>
<keyword evidence="3" id="KW-1185">Reference proteome</keyword>
<comment type="caution">
    <text evidence="2">The sequence shown here is derived from an EMBL/GenBank/DDBJ whole genome shotgun (WGS) entry which is preliminary data.</text>
</comment>
<sequence length="63" mass="6727">MMVVALSTKPLRPYPSEPESPPARSVRARVLLRHRVPASLASPNLGWGVVEAPELANGGRGAR</sequence>
<dbReference type="EMBL" id="BTGU01000007">
    <property type="protein sequence ID" value="GMN37848.1"/>
    <property type="molecule type" value="Genomic_DNA"/>
</dbReference>
<dbReference type="Gramene" id="FCD_00009506-RA">
    <property type="protein sequence ID" value="FCD_00009506-RA:cds"/>
    <property type="gene ID" value="FCD_00009506"/>
</dbReference>
<protein>
    <submittedName>
        <fullName evidence="2">Uncharacterized protein</fullName>
    </submittedName>
</protein>
<reference evidence="2" key="1">
    <citation type="submission" date="2023-07" db="EMBL/GenBank/DDBJ databases">
        <title>draft genome sequence of fig (Ficus carica).</title>
        <authorList>
            <person name="Takahashi T."/>
            <person name="Nishimura K."/>
        </authorList>
    </citation>
    <scope>NUCLEOTIDE SEQUENCE</scope>
</reference>
<name>A0AA87ZKL7_FICCA</name>
<proteinExistence type="predicted"/>
<dbReference type="AlphaFoldDB" id="A0AA87ZKL7"/>
<feature type="compositionally biased region" description="Pro residues" evidence="1">
    <location>
        <begin position="12"/>
        <end position="21"/>
    </location>
</feature>
<evidence type="ECO:0000313" key="2">
    <source>
        <dbReference type="EMBL" id="GMN37848.1"/>
    </source>
</evidence>
<dbReference type="Proteomes" id="UP001187192">
    <property type="component" value="Unassembled WGS sequence"/>
</dbReference>
<accession>A0AA87ZKL7</accession>
<feature type="region of interest" description="Disordered" evidence="1">
    <location>
        <begin position="1"/>
        <end position="24"/>
    </location>
</feature>